<evidence type="ECO:0000256" key="8">
    <source>
        <dbReference type="ARBA" id="ARBA00023136"/>
    </source>
</evidence>
<name>A0AAW2YHH8_9EUKA</name>
<proteinExistence type="inferred from homology"/>
<reference evidence="10 11" key="1">
    <citation type="submission" date="2024-03" db="EMBL/GenBank/DDBJ databases">
        <title>The Acrasis kona genome and developmental transcriptomes reveal deep origins of eukaryotic multicellular pathways.</title>
        <authorList>
            <person name="Sheikh S."/>
            <person name="Fu C.-J."/>
            <person name="Brown M.W."/>
            <person name="Baldauf S.L."/>
        </authorList>
    </citation>
    <scope>NUCLEOTIDE SEQUENCE [LARGE SCALE GENOMIC DNA]</scope>
    <source>
        <strain evidence="10 11">ATCC MYA-3509</strain>
    </source>
</reference>
<dbReference type="Gene3D" id="1.10.287.110">
    <property type="entry name" value="DnaJ domain"/>
    <property type="match status" value="1"/>
</dbReference>
<keyword evidence="5" id="KW-0653">Protein transport</keyword>
<evidence type="ECO:0000256" key="2">
    <source>
        <dbReference type="ARBA" id="ARBA00008817"/>
    </source>
</evidence>
<organism evidence="10 11">
    <name type="scientific">Acrasis kona</name>
    <dbReference type="NCBI Taxonomy" id="1008807"/>
    <lineage>
        <taxon>Eukaryota</taxon>
        <taxon>Discoba</taxon>
        <taxon>Heterolobosea</taxon>
        <taxon>Tetramitia</taxon>
        <taxon>Eutetramitia</taxon>
        <taxon>Acrasidae</taxon>
        <taxon>Acrasis</taxon>
    </lineage>
</organism>
<accession>A0AAW2YHH8</accession>
<sequence>MVLPFGPIIKAAIRIGLVAGPILIKSFRTAYDQAAMGSATRMATEKLNVNRVAPMTKEEAIRILGVEEEIDNEEFDYDLTIQNFERMFKNNAPENGGSFYLQSKIYRAKECLEEELSKEGRIDNERVSKWRKITDSVISRQTTQEPEQEPKSI</sequence>
<dbReference type="AlphaFoldDB" id="A0AAW2YHH8"/>
<dbReference type="GO" id="GO:0005744">
    <property type="term" value="C:TIM23 mitochondrial import inner membrane translocase complex"/>
    <property type="evidence" value="ECO:0007669"/>
    <property type="project" value="InterPro"/>
</dbReference>
<keyword evidence="3" id="KW-0813">Transport</keyword>
<dbReference type="Pfam" id="PF03656">
    <property type="entry name" value="Pam16"/>
    <property type="match status" value="1"/>
</dbReference>
<keyword evidence="8" id="KW-0472">Membrane</keyword>
<keyword evidence="7" id="KW-0496">Mitochondrion</keyword>
<evidence type="ECO:0000313" key="11">
    <source>
        <dbReference type="Proteomes" id="UP001431209"/>
    </source>
</evidence>
<evidence type="ECO:0000256" key="5">
    <source>
        <dbReference type="ARBA" id="ARBA00022927"/>
    </source>
</evidence>
<comment type="similarity">
    <text evidence="2">Belongs to the TIM16/PAM16 family.</text>
</comment>
<dbReference type="Proteomes" id="UP001431209">
    <property type="component" value="Unassembled WGS sequence"/>
</dbReference>
<dbReference type="EMBL" id="JAOPGA020000047">
    <property type="protein sequence ID" value="KAL0476468.1"/>
    <property type="molecule type" value="Genomic_DNA"/>
</dbReference>
<evidence type="ECO:0000256" key="9">
    <source>
        <dbReference type="SAM" id="MobiDB-lite"/>
    </source>
</evidence>
<keyword evidence="6" id="KW-0811">Translocation</keyword>
<gene>
    <name evidence="10" type="ORF">AKO1_006117</name>
</gene>
<evidence type="ECO:0000256" key="3">
    <source>
        <dbReference type="ARBA" id="ARBA00022448"/>
    </source>
</evidence>
<evidence type="ECO:0000256" key="4">
    <source>
        <dbReference type="ARBA" id="ARBA00022792"/>
    </source>
</evidence>
<dbReference type="InterPro" id="IPR005341">
    <property type="entry name" value="Tim16"/>
</dbReference>
<dbReference type="PANTHER" id="PTHR12388">
    <property type="entry name" value="MITOCHONDRIA ASSOCIATED GRANULOCYTE MACROPHAGE CSF SIGNALING MOLECULE"/>
    <property type="match status" value="1"/>
</dbReference>
<dbReference type="GO" id="GO:0030150">
    <property type="term" value="P:protein import into mitochondrial matrix"/>
    <property type="evidence" value="ECO:0007669"/>
    <property type="project" value="InterPro"/>
</dbReference>
<feature type="region of interest" description="Disordered" evidence="9">
    <location>
        <begin position="133"/>
        <end position="153"/>
    </location>
</feature>
<feature type="compositionally biased region" description="Polar residues" evidence="9">
    <location>
        <begin position="136"/>
        <end position="145"/>
    </location>
</feature>
<dbReference type="FunFam" id="1.10.287.110:FF:000006">
    <property type="entry name" value="Import inner membrane translocase subunit TIM16"/>
    <property type="match status" value="1"/>
</dbReference>
<evidence type="ECO:0000256" key="7">
    <source>
        <dbReference type="ARBA" id="ARBA00023128"/>
    </source>
</evidence>
<evidence type="ECO:0000256" key="6">
    <source>
        <dbReference type="ARBA" id="ARBA00023010"/>
    </source>
</evidence>
<dbReference type="InterPro" id="IPR036869">
    <property type="entry name" value="J_dom_sf"/>
</dbReference>
<evidence type="ECO:0008006" key="12">
    <source>
        <dbReference type="Google" id="ProtNLM"/>
    </source>
</evidence>
<keyword evidence="4" id="KW-0999">Mitochondrion inner membrane</keyword>
<comment type="subcellular location">
    <subcellularLocation>
        <location evidence="1">Mitochondrion inner membrane</location>
        <topology evidence="1">Peripheral membrane protein</topology>
    </subcellularLocation>
</comment>
<protein>
    <recommendedName>
        <fullName evidence="12">Presequence translocated-associated motor subunit PAM16</fullName>
    </recommendedName>
</protein>
<comment type="caution">
    <text evidence="10">The sequence shown here is derived from an EMBL/GenBank/DDBJ whole genome shotgun (WGS) entry which is preliminary data.</text>
</comment>
<evidence type="ECO:0000256" key="1">
    <source>
        <dbReference type="ARBA" id="ARBA00004637"/>
    </source>
</evidence>
<dbReference type="PANTHER" id="PTHR12388:SF0">
    <property type="entry name" value="MITOCHONDRIAL IMPORT INNER MEMBRANE TRANSLOCASE SUBUNIT TIM16"/>
    <property type="match status" value="1"/>
</dbReference>
<keyword evidence="11" id="KW-1185">Reference proteome</keyword>
<evidence type="ECO:0000313" key="10">
    <source>
        <dbReference type="EMBL" id="KAL0476468.1"/>
    </source>
</evidence>